<evidence type="ECO:0000313" key="2">
    <source>
        <dbReference type="EMBL" id="SET93468.1"/>
    </source>
</evidence>
<keyword evidence="3" id="KW-1185">Reference proteome</keyword>
<name>A0A1I0IC72_9BACI</name>
<reference evidence="3" key="1">
    <citation type="submission" date="2016-10" db="EMBL/GenBank/DDBJ databases">
        <authorList>
            <person name="Varghese N."/>
            <person name="Submissions S."/>
        </authorList>
    </citation>
    <scope>NUCLEOTIDE SEQUENCE [LARGE SCALE GENOMIC DNA]</scope>
    <source>
        <strain evidence="3">CGMCC 1.3566</strain>
    </source>
</reference>
<accession>A0A1I0IC72</accession>
<evidence type="ECO:0000313" key="3">
    <source>
        <dbReference type="Proteomes" id="UP000199095"/>
    </source>
</evidence>
<dbReference type="AlphaFoldDB" id="A0A1I0IC72"/>
<organism evidence="2 3">
    <name type="scientific">Salinibacillus kushneri</name>
    <dbReference type="NCBI Taxonomy" id="237682"/>
    <lineage>
        <taxon>Bacteria</taxon>
        <taxon>Bacillati</taxon>
        <taxon>Bacillota</taxon>
        <taxon>Bacilli</taxon>
        <taxon>Bacillales</taxon>
        <taxon>Bacillaceae</taxon>
        <taxon>Salinibacillus</taxon>
    </lineage>
</organism>
<dbReference type="EMBL" id="FOHJ01000011">
    <property type="protein sequence ID" value="SET93468.1"/>
    <property type="molecule type" value="Genomic_DNA"/>
</dbReference>
<proteinExistence type="predicted"/>
<dbReference type="Gene3D" id="1.10.4030.10">
    <property type="entry name" value="Porin chaperone SurA, peptide-binding domain"/>
    <property type="match status" value="1"/>
</dbReference>
<sequence>MNKGKITVCVAMVIVFFAAFQMNTKGYLLFAPPLIEQEKIDERFELQSFQLAQIEDLDISKQKLKSDVIQQLIAQKALTEKAKEKELEVTEKELETRMDEIMEQAQEYKDEDYGMGAFLKTQDLSFEEYFNQYMKEEIKTEMFIDKLQKEWFKEFDDARDYNDLEEKRQEVIDDFKAEHQDEIERIKEENL</sequence>
<dbReference type="InterPro" id="IPR027304">
    <property type="entry name" value="Trigger_fact/SurA_dom_sf"/>
</dbReference>
<dbReference type="Proteomes" id="UP000199095">
    <property type="component" value="Unassembled WGS sequence"/>
</dbReference>
<evidence type="ECO:0008006" key="4">
    <source>
        <dbReference type="Google" id="ProtNLM"/>
    </source>
</evidence>
<keyword evidence="1" id="KW-0175">Coiled coil</keyword>
<dbReference type="RefSeq" id="WP_093136898.1">
    <property type="nucleotide sequence ID" value="NZ_FOHJ01000011.1"/>
</dbReference>
<dbReference type="SUPFAM" id="SSF109998">
    <property type="entry name" value="Triger factor/SurA peptide-binding domain-like"/>
    <property type="match status" value="1"/>
</dbReference>
<gene>
    <name evidence="2" type="ORF">SAMN05421676_11170</name>
</gene>
<evidence type="ECO:0000256" key="1">
    <source>
        <dbReference type="SAM" id="Coils"/>
    </source>
</evidence>
<protein>
    <recommendedName>
        <fullName evidence="4">SurA N-terminal domain-containing protein</fullName>
    </recommendedName>
</protein>
<feature type="coiled-coil region" evidence="1">
    <location>
        <begin position="75"/>
        <end position="111"/>
    </location>
</feature>